<dbReference type="Proteomes" id="UP000201398">
    <property type="component" value="Segment"/>
</dbReference>
<sequence length="59" mass="6608">MTEPTRRPLCPVCWQPVAPTTKANIARHFDAIRADVCPGSGEPYRITIERRPEFVGVLS</sequence>
<keyword evidence="2" id="KW-1185">Reference proteome</keyword>
<dbReference type="EMBL" id="KT347313">
    <property type="protein sequence ID" value="AKY02568.1"/>
    <property type="molecule type" value="Genomic_DNA"/>
</dbReference>
<gene>
    <name evidence="1" type="ORF">SEA_BRUSACORAM_42</name>
</gene>
<evidence type="ECO:0000313" key="1">
    <source>
        <dbReference type="EMBL" id="AKY02568.1"/>
    </source>
</evidence>
<dbReference type="RefSeq" id="YP_009193939.1">
    <property type="nucleotide sequence ID" value="NC_028747.1"/>
</dbReference>
<accession>A0A0K1Y6N8</accession>
<evidence type="ECO:0000313" key="2">
    <source>
        <dbReference type="Proteomes" id="UP000201398"/>
    </source>
</evidence>
<organism evidence="1 2">
    <name type="scientific">Mycobacterium phage Brusacoram</name>
    <dbReference type="NCBI Taxonomy" id="1698358"/>
    <lineage>
        <taxon>Viruses</taxon>
        <taxon>Duplodnaviria</taxon>
        <taxon>Heunggongvirae</taxon>
        <taxon>Uroviricota</taxon>
        <taxon>Caudoviricetes</taxon>
        <taxon>Pclasvirinae</taxon>
        <taxon>Fishburnevirus</taxon>
        <taxon>Fishburnevirus brusacoram</taxon>
    </lineage>
</organism>
<dbReference type="OrthoDB" id="23099at10239"/>
<dbReference type="KEGG" id="vg:26613983"/>
<dbReference type="GeneID" id="26613983"/>
<name>A0A0K1Y6N8_9CAUD</name>
<proteinExistence type="predicted"/>
<reference evidence="1 2" key="1">
    <citation type="submission" date="2015-07" db="EMBL/GenBank/DDBJ databases">
        <authorList>
            <person name="Ahmed S.Y."/>
            <person name="Anderson S.M."/>
            <person name="Brusacoram J."/>
            <person name="Crum A.H."/>
            <person name="Gearhart E.M."/>
            <person name="Kleinschmidt S.L."/>
            <person name="Kroska S.N."/>
            <person name="Rotering K.H."/>
            <person name="Westholm D.E."/>
            <person name="Anders K.R."/>
            <person name="Bradley K.W."/>
            <person name="Asai D.J."/>
            <person name="Bowman C.A."/>
            <person name="Russell D.A."/>
            <person name="Pope W.H."/>
            <person name="Jacobs-Sera D."/>
            <person name="Hendrix R.W."/>
            <person name="Hatfull G.F."/>
        </authorList>
    </citation>
    <scope>NUCLEOTIDE SEQUENCE [LARGE SCALE GENOMIC DNA]</scope>
</reference>
<protein>
    <submittedName>
        <fullName evidence="1">Uncharacterized protein</fullName>
    </submittedName>
</protein>